<dbReference type="SMART" id="SM00256">
    <property type="entry name" value="FBOX"/>
    <property type="match status" value="1"/>
</dbReference>
<name>A0A836B8W3_9CHLO</name>
<dbReference type="PANTHER" id="PTHR20932">
    <property type="entry name" value="LYSM AND PUTATIVE PEPTIDOGLYCAN-BINDING DOMAIN-CONTAINING PROTEIN"/>
    <property type="match status" value="1"/>
</dbReference>
<dbReference type="Pfam" id="PF01476">
    <property type="entry name" value="LysM"/>
    <property type="match status" value="1"/>
</dbReference>
<comment type="caution">
    <text evidence="3">The sequence shown here is derived from an EMBL/GenBank/DDBJ whole genome shotgun (WGS) entry which is preliminary data.</text>
</comment>
<dbReference type="InterPro" id="IPR045030">
    <property type="entry name" value="LYSM1-4"/>
</dbReference>
<proteinExistence type="predicted"/>
<dbReference type="Gene3D" id="3.10.350.10">
    <property type="entry name" value="LysM domain"/>
    <property type="match status" value="1"/>
</dbReference>
<dbReference type="SUPFAM" id="SSF54106">
    <property type="entry name" value="LysM domain"/>
    <property type="match status" value="1"/>
</dbReference>
<dbReference type="CDD" id="cd00118">
    <property type="entry name" value="LysM"/>
    <property type="match status" value="1"/>
</dbReference>
<evidence type="ECO:0000256" key="1">
    <source>
        <dbReference type="SAM" id="MobiDB-lite"/>
    </source>
</evidence>
<dbReference type="InterPro" id="IPR036779">
    <property type="entry name" value="LysM_dom_sf"/>
</dbReference>
<protein>
    <recommendedName>
        <fullName evidence="2">LysM domain-containing protein</fullName>
    </recommendedName>
</protein>
<dbReference type="OrthoDB" id="538216at2759"/>
<dbReference type="EMBL" id="JAEHOD010000008">
    <property type="protein sequence ID" value="KAG2451221.1"/>
    <property type="molecule type" value="Genomic_DNA"/>
</dbReference>
<reference evidence="3" key="1">
    <citation type="journal article" date="2020" name="bioRxiv">
        <title>Comparative genomics of Chlamydomonas.</title>
        <authorList>
            <person name="Craig R.J."/>
            <person name="Hasan A.R."/>
            <person name="Ness R.W."/>
            <person name="Keightley P.D."/>
        </authorList>
    </citation>
    <scope>NUCLEOTIDE SEQUENCE</scope>
    <source>
        <strain evidence="3">CCAP 11/173</strain>
    </source>
</reference>
<dbReference type="SMART" id="SM00257">
    <property type="entry name" value="LysM"/>
    <property type="match status" value="1"/>
</dbReference>
<feature type="region of interest" description="Disordered" evidence="1">
    <location>
        <begin position="273"/>
        <end position="295"/>
    </location>
</feature>
<dbReference type="AlphaFoldDB" id="A0A836B8W3"/>
<dbReference type="PANTHER" id="PTHR20932:SF8">
    <property type="entry name" value="LD22649P"/>
    <property type="match status" value="1"/>
</dbReference>
<dbReference type="Gene3D" id="1.20.1280.50">
    <property type="match status" value="1"/>
</dbReference>
<organism evidence="3 4">
    <name type="scientific">Chlamydomonas schloesseri</name>
    <dbReference type="NCBI Taxonomy" id="2026947"/>
    <lineage>
        <taxon>Eukaryota</taxon>
        <taxon>Viridiplantae</taxon>
        <taxon>Chlorophyta</taxon>
        <taxon>core chlorophytes</taxon>
        <taxon>Chlorophyceae</taxon>
        <taxon>CS clade</taxon>
        <taxon>Chlamydomonadales</taxon>
        <taxon>Chlamydomonadaceae</taxon>
        <taxon>Chlamydomonas</taxon>
    </lineage>
</organism>
<dbReference type="InterPro" id="IPR018392">
    <property type="entry name" value="LysM"/>
</dbReference>
<accession>A0A836B8W3</accession>
<evidence type="ECO:0000313" key="3">
    <source>
        <dbReference type="EMBL" id="KAG2451221.1"/>
    </source>
</evidence>
<dbReference type="SUPFAM" id="SSF81383">
    <property type="entry name" value="F-box domain"/>
    <property type="match status" value="1"/>
</dbReference>
<evidence type="ECO:0000259" key="2">
    <source>
        <dbReference type="PROSITE" id="PS51782"/>
    </source>
</evidence>
<gene>
    <name evidence="3" type="ORF">HYH02_003828</name>
</gene>
<dbReference type="InterPro" id="IPR036047">
    <property type="entry name" value="F-box-like_dom_sf"/>
</dbReference>
<dbReference type="Proteomes" id="UP000613740">
    <property type="component" value="Unassembled WGS sequence"/>
</dbReference>
<dbReference type="PROSITE" id="PS51782">
    <property type="entry name" value="LYSM"/>
    <property type="match status" value="1"/>
</dbReference>
<dbReference type="InterPro" id="IPR001810">
    <property type="entry name" value="F-box_dom"/>
</dbReference>
<feature type="domain" description="LysM" evidence="2">
    <location>
        <begin position="116"/>
        <end position="160"/>
    </location>
</feature>
<feature type="region of interest" description="Disordered" evidence="1">
    <location>
        <begin position="15"/>
        <end position="43"/>
    </location>
</feature>
<evidence type="ECO:0000313" key="4">
    <source>
        <dbReference type="Proteomes" id="UP000613740"/>
    </source>
</evidence>
<sequence length="295" mass="32264">MLHWKPANRREPLVTFWPRPKTSLQPQQSKESDATNPALPEAPARVPPVALELVLTQLEPRELARCRVVCREWREAATSPEVRRSCFITHWRLGGLVGEPRNPSLLDTATLGHFVSRHEVARGDSPTSLAVRYGVSVTAIKRLNNIISDHSLHSRTAVYIPVPNAACLAGAHALFEYCRNACRELLVLVGEGEAAAAREAAKAAATAGGAGEGGEAEAEASSSRAQEAASRLRDKLVALLGRSLHVDEQTARYYLSEAGWCPKKAMAMCEQDLAWESRTPGSSRRRRGPIRPIDE</sequence>
<dbReference type="Pfam" id="PF12937">
    <property type="entry name" value="F-box-like"/>
    <property type="match status" value="1"/>
</dbReference>
<keyword evidence="4" id="KW-1185">Reference proteome</keyword>